<dbReference type="SUPFAM" id="SSF48371">
    <property type="entry name" value="ARM repeat"/>
    <property type="match status" value="1"/>
</dbReference>
<evidence type="ECO:0000313" key="2">
    <source>
        <dbReference type="Proteomes" id="UP001054252"/>
    </source>
</evidence>
<dbReference type="EMBL" id="BPVZ01000002">
    <property type="protein sequence ID" value="GKU87303.1"/>
    <property type="molecule type" value="Genomic_DNA"/>
</dbReference>
<evidence type="ECO:0000313" key="1">
    <source>
        <dbReference type="EMBL" id="GKU87303.1"/>
    </source>
</evidence>
<keyword evidence="2" id="KW-1185">Reference proteome</keyword>
<dbReference type="PANTHER" id="PTHR35834">
    <property type="entry name" value="ARMADILLO-TYPE FOLD PROTEIN-RELATED"/>
    <property type="match status" value="1"/>
</dbReference>
<proteinExistence type="predicted"/>
<dbReference type="InterPro" id="IPR016024">
    <property type="entry name" value="ARM-type_fold"/>
</dbReference>
<dbReference type="AlphaFoldDB" id="A0AAV5HEP1"/>
<reference evidence="1 2" key="1">
    <citation type="journal article" date="2021" name="Commun. Biol.">
        <title>The genome of Shorea leprosula (Dipterocarpaceae) highlights the ecological relevance of drought in aseasonal tropical rainforests.</title>
        <authorList>
            <person name="Ng K.K.S."/>
            <person name="Kobayashi M.J."/>
            <person name="Fawcett J.A."/>
            <person name="Hatakeyama M."/>
            <person name="Paape T."/>
            <person name="Ng C.H."/>
            <person name="Ang C.C."/>
            <person name="Tnah L.H."/>
            <person name="Lee C.T."/>
            <person name="Nishiyama T."/>
            <person name="Sese J."/>
            <person name="O'Brien M.J."/>
            <person name="Copetti D."/>
            <person name="Mohd Noor M.I."/>
            <person name="Ong R.C."/>
            <person name="Putra M."/>
            <person name="Sireger I.Z."/>
            <person name="Indrioko S."/>
            <person name="Kosugi Y."/>
            <person name="Izuno A."/>
            <person name="Isagi Y."/>
            <person name="Lee S.L."/>
            <person name="Shimizu K.K."/>
        </authorList>
    </citation>
    <scope>NUCLEOTIDE SEQUENCE [LARGE SCALE GENOMIC DNA]</scope>
    <source>
        <strain evidence="1">214</strain>
    </source>
</reference>
<dbReference type="InterPro" id="IPR011989">
    <property type="entry name" value="ARM-like"/>
</dbReference>
<organism evidence="1 2">
    <name type="scientific">Rubroshorea leprosula</name>
    <dbReference type="NCBI Taxonomy" id="152421"/>
    <lineage>
        <taxon>Eukaryota</taxon>
        <taxon>Viridiplantae</taxon>
        <taxon>Streptophyta</taxon>
        <taxon>Embryophyta</taxon>
        <taxon>Tracheophyta</taxon>
        <taxon>Spermatophyta</taxon>
        <taxon>Magnoliopsida</taxon>
        <taxon>eudicotyledons</taxon>
        <taxon>Gunneridae</taxon>
        <taxon>Pentapetalae</taxon>
        <taxon>rosids</taxon>
        <taxon>malvids</taxon>
        <taxon>Malvales</taxon>
        <taxon>Dipterocarpaceae</taxon>
        <taxon>Rubroshorea</taxon>
    </lineage>
</organism>
<protein>
    <recommendedName>
        <fullName evidence="3">ARM repeat superfamily protein</fullName>
    </recommendedName>
</protein>
<dbReference type="PANTHER" id="PTHR35834:SF3">
    <property type="entry name" value="ARM REPEAT SUPERFAMILY PROTEIN"/>
    <property type="match status" value="1"/>
</dbReference>
<comment type="caution">
    <text evidence="1">The sequence shown here is derived from an EMBL/GenBank/DDBJ whole genome shotgun (WGS) entry which is preliminary data.</text>
</comment>
<name>A0AAV5HEP1_9ROSI</name>
<sequence length="383" mass="43537">MEEIHNKDGDRVLRLLKSLQKASKDLQNNPIFTMNKTQFSVDPFSDIDKDANTILSGNPRLIKLSQLLCDLKSLLEKLQRHQGYSLSSILQRQITNYKICQVAYAVDAEIQAYIDRESVENLVNILKESEEEDEKVRVLVDFEKRLSRGFDLGFQEWVLKAKVFSILEAFLCDATCSMKVRNQAALAIAALIRFNKDVFVGLVLMGPTVRALISMASARSIQVVSLLIKTIRIPLVDELETYKEITRIISLLSSENVSIQVAAFDCILGIAYYGRKEAIENMLRVGLIKKLVELQRSEHGDNFPEKIPEEEEEEEKDEDRYVEKYPFAGCVARFAVQVEVGEMLSEKEKMEFKLEILRMVREVSVSEAESTTIAAEVLWGSSP</sequence>
<dbReference type="Proteomes" id="UP001054252">
    <property type="component" value="Unassembled WGS sequence"/>
</dbReference>
<dbReference type="Gene3D" id="1.25.10.10">
    <property type="entry name" value="Leucine-rich Repeat Variant"/>
    <property type="match status" value="1"/>
</dbReference>
<evidence type="ECO:0008006" key="3">
    <source>
        <dbReference type="Google" id="ProtNLM"/>
    </source>
</evidence>
<gene>
    <name evidence="1" type="ORF">SLEP1_g1726</name>
</gene>
<accession>A0AAV5HEP1</accession>